<organism evidence="3">
    <name type="scientific">hydrothermal vent metagenome</name>
    <dbReference type="NCBI Taxonomy" id="652676"/>
    <lineage>
        <taxon>unclassified sequences</taxon>
        <taxon>metagenomes</taxon>
        <taxon>ecological metagenomes</taxon>
    </lineage>
</organism>
<dbReference type="GO" id="GO:0008757">
    <property type="term" value="F:S-adenosylmethionine-dependent methyltransferase activity"/>
    <property type="evidence" value="ECO:0007669"/>
    <property type="project" value="InterPro"/>
</dbReference>
<dbReference type="SUPFAM" id="SSF53335">
    <property type="entry name" value="S-adenosyl-L-methionine-dependent methyltransferases"/>
    <property type="match status" value="1"/>
</dbReference>
<reference evidence="3" key="1">
    <citation type="submission" date="2018-06" db="EMBL/GenBank/DDBJ databases">
        <authorList>
            <person name="Zhirakovskaya E."/>
        </authorList>
    </citation>
    <scope>NUCLEOTIDE SEQUENCE</scope>
</reference>
<dbReference type="Gene3D" id="3.40.50.150">
    <property type="entry name" value="Vaccinia Virus protein VP39"/>
    <property type="match status" value="1"/>
</dbReference>
<protein>
    <recommendedName>
        <fullName evidence="2">Methyltransferase type 11 domain-containing protein</fullName>
    </recommendedName>
</protein>
<dbReference type="AlphaFoldDB" id="A0A3B0UUP5"/>
<dbReference type="InterPro" id="IPR013216">
    <property type="entry name" value="Methyltransf_11"/>
</dbReference>
<gene>
    <name evidence="3" type="ORF">MNBD_DELTA04-701</name>
</gene>
<dbReference type="InterPro" id="IPR029063">
    <property type="entry name" value="SAM-dependent_MTases_sf"/>
</dbReference>
<proteinExistence type="predicted"/>
<evidence type="ECO:0000256" key="1">
    <source>
        <dbReference type="SAM" id="MobiDB-lite"/>
    </source>
</evidence>
<name>A0A3B0UUP5_9ZZZZ</name>
<sequence length="267" mass="30005">MLLSDRGEQEQAGGQGQYPETADIDTASDDYASRFAGETGRYFLDVQTGIILDLLRDSAGCSVLDVGGGHAQSAVPLVRHGYRLTVTGSDDVCRQRLDRFLAPGSFQYRTCDSLHLPFADNAFDIVLAVRLLPHVERWPELLAEMCRVARRGVILDYPDQRSFNVLYRLLFQAKKALEGNTRTFTLFSRGQLRRELEKNGFSAPDYRPEFFFPMVLHRKLGRPFLSRTLEAGARLLGLRRLFGSPIILHSRKRQDGSREKPAAGGVD</sequence>
<evidence type="ECO:0000313" key="3">
    <source>
        <dbReference type="EMBL" id="VAW34748.1"/>
    </source>
</evidence>
<dbReference type="EMBL" id="UOEY01000009">
    <property type="protein sequence ID" value="VAW34748.1"/>
    <property type="molecule type" value="Genomic_DNA"/>
</dbReference>
<dbReference type="Pfam" id="PF08241">
    <property type="entry name" value="Methyltransf_11"/>
    <property type="match status" value="1"/>
</dbReference>
<evidence type="ECO:0000259" key="2">
    <source>
        <dbReference type="Pfam" id="PF08241"/>
    </source>
</evidence>
<dbReference type="CDD" id="cd02440">
    <property type="entry name" value="AdoMet_MTases"/>
    <property type="match status" value="1"/>
</dbReference>
<accession>A0A3B0UUP5</accession>
<feature type="region of interest" description="Disordered" evidence="1">
    <location>
        <begin position="1"/>
        <end position="23"/>
    </location>
</feature>
<feature type="domain" description="Methyltransferase type 11" evidence="2">
    <location>
        <begin position="64"/>
        <end position="153"/>
    </location>
</feature>